<evidence type="ECO:0000313" key="3">
    <source>
        <dbReference type="Proteomes" id="UP000463975"/>
    </source>
</evidence>
<organism evidence="2 3">
    <name type="scientific">Aristophania vespae</name>
    <dbReference type="NCBI Taxonomy" id="2697033"/>
    <lineage>
        <taxon>Bacteria</taxon>
        <taxon>Pseudomonadati</taxon>
        <taxon>Pseudomonadota</taxon>
        <taxon>Alphaproteobacteria</taxon>
        <taxon>Acetobacterales</taxon>
        <taxon>Acetobacteraceae</taxon>
        <taxon>Aristophania</taxon>
    </lineage>
</organism>
<reference evidence="2 3" key="1">
    <citation type="submission" date="2020-01" db="EMBL/GenBank/DDBJ databases">
        <title>Genome sequencing of strain KACC 21507.</title>
        <authorList>
            <person name="Heo J."/>
            <person name="Kim S.-J."/>
            <person name="Kim J.-S."/>
            <person name="Hong S.-B."/>
            <person name="Kwon S.-W."/>
        </authorList>
    </citation>
    <scope>NUCLEOTIDE SEQUENCE [LARGE SCALE GENOMIC DNA]</scope>
    <source>
        <strain evidence="2 3">KACC 21507</strain>
    </source>
</reference>
<feature type="region of interest" description="Disordered" evidence="1">
    <location>
        <begin position="297"/>
        <end position="337"/>
    </location>
</feature>
<dbReference type="KEGG" id="bomb:GT348_00265"/>
<dbReference type="AlphaFoldDB" id="A0A6P1N979"/>
<sequence>MTSVDLSSIILNDEPVKRLYPGWEAVQRYKVTPDFDVVFFKESETGKEACWWLNNKGIYLASHTFALNIEDQKKLLGHFSLLLEPIQRSLHSPIVESLTEEAQELRAFLLTMPYTVLFEIILIWGTHNISRLLTFTPDQFVRAEVIMDQNQSVYVSPEQINHLLATPYSAKDSTATTSPFSGLPIMGKLKLSCSEGTFVRFTDTSYKAVFYLFWHRHPVNKDLPPDSALEPIFYYPKRDLIIGENPISGLVPLWLIMLFLIHHNEIKQSESEIATDLDNIKFGHISEDWDIFENAELPPSEEPIPEGNKLPFSPLPNWQESASPFSSTISINESKKI</sequence>
<gene>
    <name evidence="2" type="ORF">GT348_00265</name>
</gene>
<protein>
    <submittedName>
        <fullName evidence="2">Uncharacterized protein</fullName>
    </submittedName>
</protein>
<keyword evidence="3" id="KW-1185">Reference proteome</keyword>
<dbReference type="Proteomes" id="UP000463975">
    <property type="component" value="Chromosome"/>
</dbReference>
<evidence type="ECO:0000256" key="1">
    <source>
        <dbReference type="SAM" id="MobiDB-lite"/>
    </source>
</evidence>
<evidence type="ECO:0000313" key="2">
    <source>
        <dbReference type="EMBL" id="QHI94966.1"/>
    </source>
</evidence>
<proteinExistence type="predicted"/>
<name>A0A6P1N979_9PROT</name>
<dbReference type="RefSeq" id="WP_160618044.1">
    <property type="nucleotide sequence ID" value="NZ_CP047652.1"/>
</dbReference>
<feature type="compositionally biased region" description="Polar residues" evidence="1">
    <location>
        <begin position="316"/>
        <end position="337"/>
    </location>
</feature>
<accession>A0A6P1N979</accession>
<dbReference type="EMBL" id="CP047652">
    <property type="protein sequence ID" value="QHI94966.1"/>
    <property type="molecule type" value="Genomic_DNA"/>
</dbReference>